<accession>A0ACD3RS92</accession>
<gene>
    <name evidence="1" type="ORF">E3U43_012756</name>
</gene>
<keyword evidence="2" id="KW-1185">Reference proteome</keyword>
<name>A0ACD3RS92_LARCR</name>
<comment type="caution">
    <text evidence="1">The sequence shown here is derived from an EMBL/GenBank/DDBJ whole genome shotgun (WGS) entry which is preliminary data.</text>
</comment>
<dbReference type="Proteomes" id="UP000793456">
    <property type="component" value="Chromosome II"/>
</dbReference>
<organism evidence="1 2">
    <name type="scientific">Larimichthys crocea</name>
    <name type="common">Large yellow croaker</name>
    <name type="synonym">Pseudosciaena crocea</name>
    <dbReference type="NCBI Taxonomy" id="215358"/>
    <lineage>
        <taxon>Eukaryota</taxon>
        <taxon>Metazoa</taxon>
        <taxon>Chordata</taxon>
        <taxon>Craniata</taxon>
        <taxon>Vertebrata</taxon>
        <taxon>Euteleostomi</taxon>
        <taxon>Actinopterygii</taxon>
        <taxon>Neopterygii</taxon>
        <taxon>Teleostei</taxon>
        <taxon>Neoteleostei</taxon>
        <taxon>Acanthomorphata</taxon>
        <taxon>Eupercaria</taxon>
        <taxon>Sciaenidae</taxon>
        <taxon>Larimichthys</taxon>
    </lineage>
</organism>
<dbReference type="EMBL" id="CM011675">
    <property type="protein sequence ID" value="TMS22491.1"/>
    <property type="molecule type" value="Genomic_DNA"/>
</dbReference>
<proteinExistence type="predicted"/>
<evidence type="ECO:0000313" key="2">
    <source>
        <dbReference type="Proteomes" id="UP000793456"/>
    </source>
</evidence>
<protein>
    <submittedName>
        <fullName evidence="1">Uncharacterized protein</fullName>
    </submittedName>
</protein>
<sequence length="105" mass="11266">MAQTSCWAPWLPSSGGLASRASSSHAASPGPEIYFSREKMARAQVEEEQVLLVLDLTDFMDIVVSVKKMLDSEGEEAGFGFFPLCSLGVSQPGCKEGGHTLSDRL</sequence>
<reference evidence="1" key="1">
    <citation type="submission" date="2018-11" db="EMBL/GenBank/DDBJ databases">
        <title>The sequence and de novo assembly of Larimichthys crocea genome using PacBio and Hi-C technologies.</title>
        <authorList>
            <person name="Xu P."/>
            <person name="Chen B."/>
            <person name="Zhou Z."/>
            <person name="Ke Q."/>
            <person name="Wu Y."/>
            <person name="Bai H."/>
            <person name="Pu F."/>
        </authorList>
    </citation>
    <scope>NUCLEOTIDE SEQUENCE</scope>
    <source>
        <tissue evidence="1">Muscle</tissue>
    </source>
</reference>
<evidence type="ECO:0000313" key="1">
    <source>
        <dbReference type="EMBL" id="TMS22491.1"/>
    </source>
</evidence>